<organism evidence="6 7">
    <name type="scientific">Sorangium cellulosum (strain So ce56)</name>
    <name type="common">Polyangium cellulosum (strain So ce56)</name>
    <dbReference type="NCBI Taxonomy" id="448385"/>
    <lineage>
        <taxon>Bacteria</taxon>
        <taxon>Pseudomonadati</taxon>
        <taxon>Myxococcota</taxon>
        <taxon>Polyangia</taxon>
        <taxon>Polyangiales</taxon>
        <taxon>Polyangiaceae</taxon>
        <taxon>Sorangium</taxon>
    </lineage>
</organism>
<evidence type="ECO:0000259" key="2">
    <source>
        <dbReference type="Pfam" id="PF07626"/>
    </source>
</evidence>
<feature type="domain" description="DUF1588" evidence="3">
    <location>
        <begin position="355"/>
        <end position="450"/>
    </location>
</feature>
<dbReference type="HOGENOM" id="CLU_007458_1_0_7"/>
<dbReference type="RefSeq" id="WP_012241531.1">
    <property type="nucleotide sequence ID" value="NC_010162.1"/>
</dbReference>
<keyword evidence="1" id="KW-0732">Signal</keyword>
<dbReference type="Pfam" id="PF07637">
    <property type="entry name" value="PSD5"/>
    <property type="match status" value="1"/>
</dbReference>
<evidence type="ECO:0000313" key="7">
    <source>
        <dbReference type="Proteomes" id="UP000002139"/>
    </source>
</evidence>
<protein>
    <recommendedName>
        <fullName evidence="8">Secreted protein</fullName>
    </recommendedName>
</protein>
<dbReference type="BioCyc" id="SCEL448385:SCE_RS45695-MONOMER"/>
<dbReference type="InterPro" id="IPR013042">
    <property type="entry name" value="DUF1592"/>
</dbReference>
<evidence type="ECO:0000259" key="5">
    <source>
        <dbReference type="Pfam" id="PF07637"/>
    </source>
</evidence>
<accession>A9G8Z6</accession>
<dbReference type="Proteomes" id="UP000002139">
    <property type="component" value="Chromosome"/>
</dbReference>
<evidence type="ECO:0000259" key="4">
    <source>
        <dbReference type="Pfam" id="PF07631"/>
    </source>
</evidence>
<dbReference type="Pfam" id="PF07627">
    <property type="entry name" value="PSCyt3"/>
    <property type="match status" value="1"/>
</dbReference>
<gene>
    <name evidence="6" type="ordered locus">sce8920</name>
</gene>
<evidence type="ECO:0008006" key="8">
    <source>
        <dbReference type="Google" id="ProtNLM"/>
    </source>
</evidence>
<evidence type="ECO:0000313" key="6">
    <source>
        <dbReference type="EMBL" id="CAN99092.1"/>
    </source>
</evidence>
<dbReference type="InterPro" id="IPR013039">
    <property type="entry name" value="DUF1588"/>
</dbReference>
<feature type="domain" description="DUF1592" evidence="4">
    <location>
        <begin position="210"/>
        <end position="334"/>
    </location>
</feature>
<dbReference type="eggNOG" id="COG5297">
    <property type="taxonomic scope" value="Bacteria"/>
</dbReference>
<dbReference type="OrthoDB" id="5483028at2"/>
<feature type="domain" description="DUF1587" evidence="2">
    <location>
        <begin position="52"/>
        <end position="118"/>
    </location>
</feature>
<dbReference type="PROSITE" id="PS51257">
    <property type="entry name" value="PROKAR_LIPOPROTEIN"/>
    <property type="match status" value="1"/>
</dbReference>
<dbReference type="Pfam" id="PF07631">
    <property type="entry name" value="PSD4"/>
    <property type="match status" value="1"/>
</dbReference>
<feature type="domain" description="DUF1595" evidence="5">
    <location>
        <begin position="139"/>
        <end position="199"/>
    </location>
</feature>
<reference evidence="6 7" key="1">
    <citation type="journal article" date="2007" name="Nat. Biotechnol.">
        <title>Complete genome sequence of the myxobacterium Sorangium cellulosum.</title>
        <authorList>
            <person name="Schneiker S."/>
            <person name="Perlova O."/>
            <person name="Kaiser O."/>
            <person name="Gerth K."/>
            <person name="Alici A."/>
            <person name="Altmeyer M.O."/>
            <person name="Bartels D."/>
            <person name="Bekel T."/>
            <person name="Beyer S."/>
            <person name="Bode E."/>
            <person name="Bode H.B."/>
            <person name="Bolten C.J."/>
            <person name="Choudhuri J.V."/>
            <person name="Doss S."/>
            <person name="Elnakady Y.A."/>
            <person name="Frank B."/>
            <person name="Gaigalat L."/>
            <person name="Goesmann A."/>
            <person name="Groeger C."/>
            <person name="Gross F."/>
            <person name="Jelsbak L."/>
            <person name="Jelsbak L."/>
            <person name="Kalinowski J."/>
            <person name="Kegler C."/>
            <person name="Knauber T."/>
            <person name="Konietzny S."/>
            <person name="Kopp M."/>
            <person name="Krause L."/>
            <person name="Krug D."/>
            <person name="Linke B."/>
            <person name="Mahmud T."/>
            <person name="Martinez-Arias R."/>
            <person name="McHardy A.C."/>
            <person name="Merai M."/>
            <person name="Meyer F."/>
            <person name="Mormann S."/>
            <person name="Munoz-Dorado J."/>
            <person name="Perez J."/>
            <person name="Pradella S."/>
            <person name="Rachid S."/>
            <person name="Raddatz G."/>
            <person name="Rosenau F."/>
            <person name="Rueckert C."/>
            <person name="Sasse F."/>
            <person name="Scharfe M."/>
            <person name="Schuster S.C."/>
            <person name="Suen G."/>
            <person name="Treuner-Lange A."/>
            <person name="Velicer G.J."/>
            <person name="Vorholter F.-J."/>
            <person name="Weissman K.J."/>
            <person name="Welch R.D."/>
            <person name="Wenzel S.C."/>
            <person name="Whitworth D.E."/>
            <person name="Wilhelm S."/>
            <person name="Wittmann C."/>
            <person name="Bloecker H."/>
            <person name="Puehler A."/>
            <person name="Mueller R."/>
        </authorList>
    </citation>
    <scope>NUCLEOTIDE SEQUENCE [LARGE SCALE GENOMIC DNA]</scope>
    <source>
        <strain evidence="7">So ce56</strain>
    </source>
</reference>
<evidence type="ECO:0000256" key="1">
    <source>
        <dbReference type="SAM" id="SignalP"/>
    </source>
</evidence>
<keyword evidence="7" id="KW-1185">Reference proteome</keyword>
<dbReference type="STRING" id="448385.sce8920"/>
<evidence type="ECO:0000259" key="3">
    <source>
        <dbReference type="Pfam" id="PF07627"/>
    </source>
</evidence>
<feature type="signal peptide" evidence="1">
    <location>
        <begin position="1"/>
        <end position="20"/>
    </location>
</feature>
<dbReference type="AlphaFoldDB" id="A9G8Z6"/>
<dbReference type="InterPro" id="IPR013036">
    <property type="entry name" value="DUF1587"/>
</dbReference>
<dbReference type="KEGG" id="scl:sce8920"/>
<dbReference type="Pfam" id="PF07626">
    <property type="entry name" value="PSD3"/>
    <property type="match status" value="1"/>
</dbReference>
<sequence length="544" mass="58148">MKRWQTWALAGLSSSLLACGAGSMGGEDDPVKGPVIDGSSCEQAQVGAPVLRRLSALELENSLRDVFPELGAAAWSGVRLGTDPTSELGFTNDAQALQVGAQTAKELLSTAEEVADIVTADAALAASLPCAAAQPGPECAAEFVTRHGLRLFRRPVTEEEKGELLALHASVSGKSDFRVGLKWTLVSMIQSPQAFYRSEIGVPNAGRYELTQHEIATALAYNTTGTTPTPELLDKAARGELSSPEALVEEARALLSTPRGHEAMSRFLQQWLSYGKVNGIAKEKIPDFSTYGALMQEETRLFLEEIIYTRGAGVTELLTAPTTFLNAQLSTFYGYGGVTGQGFQRVERPLEWGVGLLAQGSLLAGNSRMDSSSPTHRGLLVFERLLCGHIPPPPANIPAITKPDPGKTTTRARYEQIHISADGCNTCHASFDPTGFALEHFDEMGRYRADEGGLPIDDSGYIAVADEKRPVAGAKGLAETLASAPEVTECVSKLGSTYTYGGALGAECAIEEVQQSLMSGQIGLLEFFARLAGTEHMRARVRRE</sequence>
<dbReference type="InterPro" id="IPR013043">
    <property type="entry name" value="DUF1595"/>
</dbReference>
<proteinExistence type="predicted"/>
<dbReference type="EMBL" id="AM746676">
    <property type="protein sequence ID" value="CAN99092.1"/>
    <property type="molecule type" value="Genomic_DNA"/>
</dbReference>
<name>A9G8Z6_SORC5</name>
<feature type="chain" id="PRO_5002737977" description="Secreted protein" evidence="1">
    <location>
        <begin position="21"/>
        <end position="544"/>
    </location>
</feature>